<dbReference type="Proteomes" id="UP000308267">
    <property type="component" value="Unassembled WGS sequence"/>
</dbReference>
<name>A0A4S2LPR0_OPIFE</name>
<gene>
    <name evidence="1" type="ORF">CRM22_005724</name>
</gene>
<feature type="non-terminal residue" evidence="1">
    <location>
        <position position="53"/>
    </location>
</feature>
<sequence length="53" mass="6072">MYDACRFTTVRISICVTVKQLNKGLFYLAWNEPVVSAVSYSYRMSPPCPFNCT</sequence>
<proteinExistence type="predicted"/>
<evidence type="ECO:0000313" key="1">
    <source>
        <dbReference type="EMBL" id="TGZ65715.1"/>
    </source>
</evidence>
<keyword evidence="2" id="KW-1185">Reference proteome</keyword>
<dbReference type="EMBL" id="SJOL01006479">
    <property type="protein sequence ID" value="TGZ65715.1"/>
    <property type="molecule type" value="Genomic_DNA"/>
</dbReference>
<dbReference type="AlphaFoldDB" id="A0A4S2LPR0"/>
<accession>A0A4S2LPR0</accession>
<comment type="caution">
    <text evidence="1">The sequence shown here is derived from an EMBL/GenBank/DDBJ whole genome shotgun (WGS) entry which is preliminary data.</text>
</comment>
<protein>
    <submittedName>
        <fullName evidence="1">Uncharacterized protein</fullName>
    </submittedName>
</protein>
<reference evidence="1 2" key="1">
    <citation type="journal article" date="2019" name="BMC Genomics">
        <title>New insights from Opisthorchis felineus genome: update on genomics of the epidemiologically important liver flukes.</title>
        <authorList>
            <person name="Ershov N.I."/>
            <person name="Mordvinov V.A."/>
            <person name="Prokhortchouk E.B."/>
            <person name="Pakharukova M.Y."/>
            <person name="Gunbin K.V."/>
            <person name="Ustyantsev K."/>
            <person name="Genaev M.A."/>
            <person name="Blinov A.G."/>
            <person name="Mazur A."/>
            <person name="Boulygina E."/>
            <person name="Tsygankova S."/>
            <person name="Khrameeva E."/>
            <person name="Chekanov N."/>
            <person name="Fan G."/>
            <person name="Xiao A."/>
            <person name="Zhang H."/>
            <person name="Xu X."/>
            <person name="Yang H."/>
            <person name="Solovyev V."/>
            <person name="Lee S.M."/>
            <person name="Liu X."/>
            <person name="Afonnikov D.A."/>
            <person name="Skryabin K.G."/>
        </authorList>
    </citation>
    <scope>NUCLEOTIDE SEQUENCE [LARGE SCALE GENOMIC DNA]</scope>
    <source>
        <strain evidence="1">AK-0245</strain>
        <tissue evidence="1">Whole organism</tissue>
    </source>
</reference>
<evidence type="ECO:0000313" key="2">
    <source>
        <dbReference type="Proteomes" id="UP000308267"/>
    </source>
</evidence>
<organism evidence="1 2">
    <name type="scientific">Opisthorchis felineus</name>
    <dbReference type="NCBI Taxonomy" id="147828"/>
    <lineage>
        <taxon>Eukaryota</taxon>
        <taxon>Metazoa</taxon>
        <taxon>Spiralia</taxon>
        <taxon>Lophotrochozoa</taxon>
        <taxon>Platyhelminthes</taxon>
        <taxon>Trematoda</taxon>
        <taxon>Digenea</taxon>
        <taxon>Opisthorchiida</taxon>
        <taxon>Opisthorchiata</taxon>
        <taxon>Opisthorchiidae</taxon>
        <taxon>Opisthorchis</taxon>
    </lineage>
</organism>